<name>A0ABV4XLP8_9CYAN</name>
<reference evidence="1 2" key="1">
    <citation type="submission" date="2024-09" db="EMBL/GenBank/DDBJ databases">
        <title>Floridaenema gen nov. (Aerosakkonemataceae, Aerosakkonematales ord. nov., Cyanobacteria) from benthic tropical and subtropical fresh waters, with the description of four new species.</title>
        <authorList>
            <person name="Moretto J.A."/>
            <person name="Berthold D.E."/>
            <person name="Lefler F.W."/>
            <person name="Huang I.-S."/>
            <person name="Laughinghouse H. IV."/>
        </authorList>
    </citation>
    <scope>NUCLEOTIDE SEQUENCE [LARGE SCALE GENOMIC DNA]</scope>
    <source>
        <strain evidence="1 2">BLCC-F50</strain>
    </source>
</reference>
<dbReference type="Proteomes" id="UP001576784">
    <property type="component" value="Unassembled WGS sequence"/>
</dbReference>
<keyword evidence="2" id="KW-1185">Reference proteome</keyword>
<evidence type="ECO:0008006" key="3">
    <source>
        <dbReference type="Google" id="ProtNLM"/>
    </source>
</evidence>
<dbReference type="EMBL" id="JBHFNR010000041">
    <property type="protein sequence ID" value="MFB2892619.1"/>
    <property type="molecule type" value="Genomic_DNA"/>
</dbReference>
<feature type="non-terminal residue" evidence="1">
    <location>
        <position position="1"/>
    </location>
</feature>
<dbReference type="RefSeq" id="WP_413262291.1">
    <property type="nucleotide sequence ID" value="NZ_JBHFNR010000041.1"/>
</dbReference>
<organism evidence="1 2">
    <name type="scientific">Floridaenema flaviceps BLCC-F50</name>
    <dbReference type="NCBI Taxonomy" id="3153642"/>
    <lineage>
        <taxon>Bacteria</taxon>
        <taxon>Bacillati</taxon>
        <taxon>Cyanobacteriota</taxon>
        <taxon>Cyanophyceae</taxon>
        <taxon>Oscillatoriophycideae</taxon>
        <taxon>Aerosakkonematales</taxon>
        <taxon>Aerosakkonemataceae</taxon>
        <taxon>Floridanema</taxon>
        <taxon>Floridanema flaviceps</taxon>
    </lineage>
</organism>
<accession>A0ABV4XLP8</accession>
<gene>
    <name evidence="1" type="ORF">ACE1CI_06710</name>
</gene>
<protein>
    <recommendedName>
        <fullName evidence="3">ABC transporter substrate-binding protein</fullName>
    </recommendedName>
</protein>
<proteinExistence type="predicted"/>
<sequence>AFFLASQKFAKENPDLVKIILEEAKNNEEWGQKNTKEIAQKFSQQLNIDAAILEIVNERRKWGLSPIDDSVLTAQQKLADTFYQLKIIPKQIQVKDVALPSDSYAKLYPA</sequence>
<evidence type="ECO:0000313" key="1">
    <source>
        <dbReference type="EMBL" id="MFB2892619.1"/>
    </source>
</evidence>
<evidence type="ECO:0000313" key="2">
    <source>
        <dbReference type="Proteomes" id="UP001576784"/>
    </source>
</evidence>
<comment type="caution">
    <text evidence="1">The sequence shown here is derived from an EMBL/GenBank/DDBJ whole genome shotgun (WGS) entry which is preliminary data.</text>
</comment>
<dbReference type="SUPFAM" id="SSF53850">
    <property type="entry name" value="Periplasmic binding protein-like II"/>
    <property type="match status" value="1"/>
</dbReference>
<dbReference type="Gene3D" id="3.40.190.10">
    <property type="entry name" value="Periplasmic binding protein-like II"/>
    <property type="match status" value="1"/>
</dbReference>